<dbReference type="OrthoDB" id="1555531at2759"/>
<dbReference type="GO" id="GO:0004751">
    <property type="term" value="F:ribose-5-phosphate isomerase activity"/>
    <property type="evidence" value="ECO:0007669"/>
    <property type="project" value="UniProtKB-EC"/>
</dbReference>
<gene>
    <name evidence="9" type="ORF">AX774_g201</name>
</gene>
<evidence type="ECO:0000313" key="10">
    <source>
        <dbReference type="Proteomes" id="UP000188320"/>
    </source>
</evidence>
<dbReference type="GO" id="GO:0006014">
    <property type="term" value="P:D-ribose metabolic process"/>
    <property type="evidence" value="ECO:0007669"/>
    <property type="project" value="TreeGrafter"/>
</dbReference>
<dbReference type="InterPro" id="IPR037171">
    <property type="entry name" value="NagB/RpiA_transferase-like"/>
</dbReference>
<evidence type="ECO:0000256" key="3">
    <source>
        <dbReference type="ARBA" id="ARBA00008088"/>
    </source>
</evidence>
<organism evidence="9 10">
    <name type="scientific">Zancudomyces culisetae</name>
    <name type="common">Gut fungus</name>
    <name type="synonym">Smittium culisetae</name>
    <dbReference type="NCBI Taxonomy" id="1213189"/>
    <lineage>
        <taxon>Eukaryota</taxon>
        <taxon>Fungi</taxon>
        <taxon>Fungi incertae sedis</taxon>
        <taxon>Zoopagomycota</taxon>
        <taxon>Kickxellomycotina</taxon>
        <taxon>Harpellomycetes</taxon>
        <taxon>Harpellales</taxon>
        <taxon>Legeriomycetaceae</taxon>
        <taxon>Zancudomyces</taxon>
    </lineage>
</organism>
<reference evidence="10" key="1">
    <citation type="submission" date="2017-01" db="EMBL/GenBank/DDBJ databases">
        <authorList>
            <person name="Wang Y."/>
            <person name="White M."/>
            <person name="Kvist S."/>
            <person name="Moncalvo J.-M."/>
        </authorList>
    </citation>
    <scope>NUCLEOTIDE SEQUENCE [LARGE SCALE GENOMIC DNA]</scope>
    <source>
        <strain evidence="10">COL-18-3</strain>
    </source>
</reference>
<keyword evidence="10" id="KW-1185">Reference proteome</keyword>
<dbReference type="EMBL" id="LSSK01000009">
    <property type="protein sequence ID" value="OMH86309.1"/>
    <property type="molecule type" value="Genomic_DNA"/>
</dbReference>
<evidence type="ECO:0000256" key="5">
    <source>
        <dbReference type="ARBA" id="ARBA00019150"/>
    </source>
</evidence>
<dbReference type="GO" id="GO:0009052">
    <property type="term" value="P:pentose-phosphate shunt, non-oxidative branch"/>
    <property type="evidence" value="ECO:0007669"/>
    <property type="project" value="InterPro"/>
</dbReference>
<evidence type="ECO:0000256" key="2">
    <source>
        <dbReference type="ARBA" id="ARBA00004988"/>
    </source>
</evidence>
<evidence type="ECO:0000256" key="7">
    <source>
        <dbReference type="ARBA" id="ARBA00029734"/>
    </source>
</evidence>
<dbReference type="EC" id="5.3.1.6" evidence="4"/>
<dbReference type="InterPro" id="IPR004788">
    <property type="entry name" value="Ribose5P_isomerase_type_A"/>
</dbReference>
<sequence length="86" mass="9323">MSTANSVNLIETSKRLAARSAVDKHVTSEIKILGVGSGSTVVYAFERVAELYKENLLNPNLLCVPTSFQAKQLIIEAGLRSSDLDE</sequence>
<comment type="catalytic activity">
    <reaction evidence="1">
        <text>aldehydo-D-ribose 5-phosphate = D-ribulose 5-phosphate</text>
        <dbReference type="Rhea" id="RHEA:14657"/>
        <dbReference type="ChEBI" id="CHEBI:58121"/>
        <dbReference type="ChEBI" id="CHEBI:58273"/>
        <dbReference type="EC" id="5.3.1.6"/>
    </reaction>
</comment>
<protein>
    <recommendedName>
        <fullName evidence="5">Ribose-5-phosphate isomerase</fullName>
        <ecNumber evidence="4">5.3.1.6</ecNumber>
    </recommendedName>
    <alternativeName>
        <fullName evidence="8">D-ribose-5-phosphate ketol-isomerase</fullName>
    </alternativeName>
    <alternativeName>
        <fullName evidence="7">Phosphoriboisomerase</fullName>
    </alternativeName>
</protein>
<name>A0A1R1PZF2_ZANCU</name>
<evidence type="ECO:0000256" key="8">
    <source>
        <dbReference type="ARBA" id="ARBA00032273"/>
    </source>
</evidence>
<dbReference type="SUPFAM" id="SSF100950">
    <property type="entry name" value="NagB/RpiA/CoA transferase-like"/>
    <property type="match status" value="1"/>
</dbReference>
<keyword evidence="6 9" id="KW-0413">Isomerase</keyword>
<comment type="pathway">
    <text evidence="2">Carbohydrate degradation; pentose phosphate pathway; D-ribose 5-phosphate from D-ribulose 5-phosphate (non-oxidative stage): step 1/1.</text>
</comment>
<dbReference type="GO" id="GO:0005737">
    <property type="term" value="C:cytoplasm"/>
    <property type="evidence" value="ECO:0007669"/>
    <property type="project" value="TreeGrafter"/>
</dbReference>
<evidence type="ECO:0000256" key="6">
    <source>
        <dbReference type="ARBA" id="ARBA00023235"/>
    </source>
</evidence>
<dbReference type="Gene3D" id="3.40.50.1360">
    <property type="match status" value="1"/>
</dbReference>
<comment type="similarity">
    <text evidence="3">Belongs to the ribose 5-phosphate isomerase family.</text>
</comment>
<accession>A0A1R1PZF2</accession>
<evidence type="ECO:0000256" key="1">
    <source>
        <dbReference type="ARBA" id="ARBA00001713"/>
    </source>
</evidence>
<proteinExistence type="inferred from homology"/>
<evidence type="ECO:0000313" key="9">
    <source>
        <dbReference type="EMBL" id="OMH86309.1"/>
    </source>
</evidence>
<comment type="caution">
    <text evidence="9">The sequence shown here is derived from an EMBL/GenBank/DDBJ whole genome shotgun (WGS) entry which is preliminary data.</text>
</comment>
<dbReference type="PANTHER" id="PTHR11934:SF0">
    <property type="entry name" value="RIBOSE-5-PHOSPHATE ISOMERASE"/>
    <property type="match status" value="1"/>
</dbReference>
<dbReference type="AlphaFoldDB" id="A0A1R1PZF2"/>
<dbReference type="Proteomes" id="UP000188320">
    <property type="component" value="Unassembled WGS sequence"/>
</dbReference>
<dbReference type="PANTHER" id="PTHR11934">
    <property type="entry name" value="RIBOSE-5-PHOSPHATE ISOMERASE"/>
    <property type="match status" value="1"/>
</dbReference>
<evidence type="ECO:0000256" key="4">
    <source>
        <dbReference type="ARBA" id="ARBA00011959"/>
    </source>
</evidence>
<dbReference type="UniPathway" id="UPA00115">
    <property type="reaction ID" value="UER00412"/>
</dbReference>